<evidence type="ECO:0000313" key="2">
    <source>
        <dbReference type="WBParaSite" id="Gr19_v10_g10843.t1"/>
    </source>
</evidence>
<reference evidence="2" key="1">
    <citation type="submission" date="2022-11" db="UniProtKB">
        <authorList>
            <consortium name="WormBaseParasite"/>
        </authorList>
    </citation>
    <scope>IDENTIFICATION</scope>
</reference>
<sequence>MRSATTSATGTTSNQVCTNDATVYEGVQNGCDLITCPAGTTCGIFNGIASLGNGPFEPFQFPKCVSNPLDLSRNTEQNGNEQILVNGPGCNCGMTQCAVGFQCQVESSIVKLGSRPFAQIIGGSPQCVANGGSLQNPLSVISGGPGCDQLPACLAGTTCVTASGIAKYGNLQSAQFFWPFCA</sequence>
<accession>A0A914GSB2</accession>
<dbReference type="WBParaSite" id="Gr19_v10_g10843.t1">
    <property type="protein sequence ID" value="Gr19_v10_g10843.t1"/>
    <property type="gene ID" value="Gr19_v10_g10843"/>
</dbReference>
<organism evidence="1 2">
    <name type="scientific">Globodera rostochiensis</name>
    <name type="common">Golden nematode worm</name>
    <name type="synonym">Heterodera rostochiensis</name>
    <dbReference type="NCBI Taxonomy" id="31243"/>
    <lineage>
        <taxon>Eukaryota</taxon>
        <taxon>Metazoa</taxon>
        <taxon>Ecdysozoa</taxon>
        <taxon>Nematoda</taxon>
        <taxon>Chromadorea</taxon>
        <taxon>Rhabditida</taxon>
        <taxon>Tylenchina</taxon>
        <taxon>Tylenchomorpha</taxon>
        <taxon>Tylenchoidea</taxon>
        <taxon>Heteroderidae</taxon>
        <taxon>Heteroderinae</taxon>
        <taxon>Globodera</taxon>
    </lineage>
</organism>
<evidence type="ECO:0000313" key="1">
    <source>
        <dbReference type="Proteomes" id="UP000887572"/>
    </source>
</evidence>
<name>A0A914GSB2_GLORO</name>
<proteinExistence type="predicted"/>
<keyword evidence="1" id="KW-1185">Reference proteome</keyword>
<protein>
    <submittedName>
        <fullName evidence="2">Uncharacterized protein</fullName>
    </submittedName>
</protein>
<dbReference type="Proteomes" id="UP000887572">
    <property type="component" value="Unplaced"/>
</dbReference>
<dbReference type="AlphaFoldDB" id="A0A914GSB2"/>